<name>A0AAD6I6Z1_PENCN</name>
<reference evidence="1" key="1">
    <citation type="journal article" date="2023" name="IMA Fungus">
        <title>Comparative genomic study of the Penicillium genus elucidates a diverse pangenome and 15 lateral gene transfer events.</title>
        <authorList>
            <person name="Petersen C."/>
            <person name="Sorensen T."/>
            <person name="Nielsen M.R."/>
            <person name="Sondergaard T.E."/>
            <person name="Sorensen J.L."/>
            <person name="Fitzpatrick D.A."/>
            <person name="Frisvad J.C."/>
            <person name="Nielsen K.L."/>
        </authorList>
    </citation>
    <scope>NUCLEOTIDE SEQUENCE</scope>
    <source>
        <strain evidence="1">IBT 15450</strain>
    </source>
</reference>
<evidence type="ECO:0000313" key="2">
    <source>
        <dbReference type="Proteomes" id="UP001219568"/>
    </source>
</evidence>
<dbReference type="EMBL" id="JAQJZL010000010">
    <property type="protein sequence ID" value="KAJ6034454.1"/>
    <property type="molecule type" value="Genomic_DNA"/>
</dbReference>
<proteinExistence type="predicted"/>
<sequence>MSALKLSPGQTLQFQQITNLGYPNLERLETPIYVRSKIAIHIYNCYDSSVALHCTMAVSRHGN</sequence>
<protein>
    <submittedName>
        <fullName evidence="1">Uncharacterized protein</fullName>
    </submittedName>
</protein>
<gene>
    <name evidence="1" type="ORF">N7460_008629</name>
</gene>
<evidence type="ECO:0000313" key="1">
    <source>
        <dbReference type="EMBL" id="KAJ6034454.1"/>
    </source>
</evidence>
<reference evidence="1" key="2">
    <citation type="submission" date="2023-01" db="EMBL/GenBank/DDBJ databases">
        <authorList>
            <person name="Petersen C."/>
        </authorList>
    </citation>
    <scope>NUCLEOTIDE SEQUENCE</scope>
    <source>
        <strain evidence="1">IBT 15450</strain>
    </source>
</reference>
<dbReference type="Proteomes" id="UP001219568">
    <property type="component" value="Unassembled WGS sequence"/>
</dbReference>
<organism evidence="1 2">
    <name type="scientific">Penicillium canescens</name>
    <dbReference type="NCBI Taxonomy" id="5083"/>
    <lineage>
        <taxon>Eukaryota</taxon>
        <taxon>Fungi</taxon>
        <taxon>Dikarya</taxon>
        <taxon>Ascomycota</taxon>
        <taxon>Pezizomycotina</taxon>
        <taxon>Eurotiomycetes</taxon>
        <taxon>Eurotiomycetidae</taxon>
        <taxon>Eurotiales</taxon>
        <taxon>Aspergillaceae</taxon>
        <taxon>Penicillium</taxon>
    </lineage>
</organism>
<accession>A0AAD6I6Z1</accession>
<keyword evidence="2" id="KW-1185">Reference proteome</keyword>
<comment type="caution">
    <text evidence="1">The sequence shown here is derived from an EMBL/GenBank/DDBJ whole genome shotgun (WGS) entry which is preliminary data.</text>
</comment>
<dbReference type="AlphaFoldDB" id="A0AAD6I6Z1"/>